<dbReference type="AlphaFoldDB" id="A0A1X0Q5B1"/>
<dbReference type="VEuPathDB" id="MicrosporidiaDB:A0H76_2872"/>
<organism evidence="2 3">
    <name type="scientific">Hepatospora eriocheir</name>
    <dbReference type="NCBI Taxonomy" id="1081669"/>
    <lineage>
        <taxon>Eukaryota</taxon>
        <taxon>Fungi</taxon>
        <taxon>Fungi incertae sedis</taxon>
        <taxon>Microsporidia</taxon>
        <taxon>Hepatosporidae</taxon>
        <taxon>Hepatospora</taxon>
    </lineage>
</organism>
<sequence>MKTKVNLIKKYYKIITVVIVVTGLLLLIVITGILLNNPFDKRNVESKETDVISENVDIECKETYFTSEETEFESNDNSDYKTFMVLLNNYCKDMVTKITPLKNNWYKFNKNEKEKIFKDNSYIKSKKNKNNFVRNLDNFIMELELIKGTKKEFDRKIDNFMNSTDSKSCDKIYEEKKSLDETFLFHIRKFEKESYGFSLKLLTFFVDEN</sequence>
<evidence type="ECO:0000256" key="1">
    <source>
        <dbReference type="SAM" id="Phobius"/>
    </source>
</evidence>
<comment type="caution">
    <text evidence="2">The sequence shown here is derived from an EMBL/GenBank/DDBJ whole genome shotgun (WGS) entry which is preliminary data.</text>
</comment>
<dbReference type="EMBL" id="LTAI01002270">
    <property type="protein sequence ID" value="ORD92802.1"/>
    <property type="molecule type" value="Genomic_DNA"/>
</dbReference>
<protein>
    <submittedName>
        <fullName evidence="2">Uncharacterized protein</fullName>
    </submittedName>
</protein>
<accession>A0A1X0Q5B1</accession>
<keyword evidence="1" id="KW-0812">Transmembrane</keyword>
<proteinExistence type="predicted"/>
<reference evidence="2 3" key="1">
    <citation type="journal article" date="2017" name="Environ. Microbiol.">
        <title>Decay of the glycolytic pathway and adaptation to intranuclear parasitism within Enterocytozoonidae microsporidia.</title>
        <authorList>
            <person name="Wiredu Boakye D."/>
            <person name="Jaroenlak P."/>
            <person name="Prachumwat A."/>
            <person name="Williams T.A."/>
            <person name="Bateman K.S."/>
            <person name="Itsathitphaisarn O."/>
            <person name="Sritunyalucksana K."/>
            <person name="Paszkiewicz K.H."/>
            <person name="Moore K.A."/>
            <person name="Stentiford G.D."/>
            <person name="Williams B.A."/>
        </authorList>
    </citation>
    <scope>NUCLEOTIDE SEQUENCE [LARGE SCALE GENOMIC DNA]</scope>
    <source>
        <strain evidence="3">canceri</strain>
    </source>
</reference>
<keyword evidence="1" id="KW-0472">Membrane</keyword>
<evidence type="ECO:0000313" key="2">
    <source>
        <dbReference type="EMBL" id="ORD92802.1"/>
    </source>
</evidence>
<dbReference type="VEuPathDB" id="MicrosporidiaDB:HERIO_64"/>
<gene>
    <name evidence="2" type="ORF">A0H76_2872</name>
</gene>
<keyword evidence="1" id="KW-1133">Transmembrane helix</keyword>
<name>A0A1X0Q5B1_9MICR</name>
<dbReference type="Proteomes" id="UP000192501">
    <property type="component" value="Unassembled WGS sequence"/>
</dbReference>
<evidence type="ECO:0000313" key="3">
    <source>
        <dbReference type="Proteomes" id="UP000192501"/>
    </source>
</evidence>
<feature type="transmembrane region" description="Helical" evidence="1">
    <location>
        <begin position="12"/>
        <end position="35"/>
    </location>
</feature>